<dbReference type="RefSeq" id="XP_002676530.1">
    <property type="nucleotide sequence ID" value="XM_002676484.1"/>
</dbReference>
<proteinExistence type="predicted"/>
<protein>
    <submittedName>
        <fullName evidence="3">Mitochondrial RNA ligase</fullName>
    </submittedName>
</protein>
<dbReference type="Pfam" id="PF09414">
    <property type="entry name" value="RNA_ligase"/>
    <property type="match status" value="1"/>
</dbReference>
<evidence type="ECO:0000259" key="1">
    <source>
        <dbReference type="Pfam" id="PF09414"/>
    </source>
</evidence>
<evidence type="ECO:0000313" key="4">
    <source>
        <dbReference type="Proteomes" id="UP000006671"/>
    </source>
</evidence>
<dbReference type="EMBL" id="GG738871">
    <property type="protein sequence ID" value="EFC43786.1"/>
    <property type="molecule type" value="Genomic_DNA"/>
</dbReference>
<name>D2VHE3_NAEGR</name>
<dbReference type="InterPro" id="IPR040609">
    <property type="entry name" value="Rnl2_C"/>
</dbReference>
<dbReference type="InterPro" id="IPR041948">
    <property type="entry name" value="Rnl1/2_C_sf"/>
</dbReference>
<keyword evidence="4" id="KW-1185">Reference proteome</keyword>
<dbReference type="Gene3D" id="3.30.1490.70">
    <property type="match status" value="1"/>
</dbReference>
<dbReference type="Gene3D" id="1.10.10.1810">
    <property type="entry name" value="RNA ligase"/>
    <property type="match status" value="1"/>
</dbReference>
<dbReference type="SUPFAM" id="SSF56091">
    <property type="entry name" value="DNA ligase/mRNA capping enzyme, catalytic domain"/>
    <property type="match status" value="1"/>
</dbReference>
<evidence type="ECO:0000313" key="3">
    <source>
        <dbReference type="EMBL" id="EFC43786.1"/>
    </source>
</evidence>
<feature type="domain" description="RNA ligase" evidence="1">
    <location>
        <begin position="30"/>
        <end position="257"/>
    </location>
</feature>
<organism evidence="4">
    <name type="scientific">Naegleria gruberi</name>
    <name type="common">Amoeba</name>
    <dbReference type="NCBI Taxonomy" id="5762"/>
    <lineage>
        <taxon>Eukaryota</taxon>
        <taxon>Discoba</taxon>
        <taxon>Heterolobosea</taxon>
        <taxon>Tetramitia</taxon>
        <taxon>Eutetramitia</taxon>
        <taxon>Vahlkampfiidae</taxon>
        <taxon>Naegleria</taxon>
    </lineage>
</organism>
<sequence length="380" mass="44276">MFKGYSSIQNHFLKDVDSYPLQTQYDPQVPWIVTEKIHGSNFSFVVSLVKDDAASIDDNNLQIQVAKRTEILADNDPSYYPKAVRSVRELYDEKMKLLFKNLALDLEKKRNVKLVSLSVFGELFGGNYPHKDVKNVGDRAPIQRHVYYCTDFDFYVFDIFVFTKSDDPNEKRLNYFLSYDDMVEQVKKTGLDCYARELFRGKLEECLNYDSVFDSVIPSTIYGLPDMPHHTNICEGIIIKPLIDMRTDKNDRMVIKKKNDNFMEKIGQKDKVRKERLVKQNTGKKFIDDKSEQAMSDVLSYMNENRLEGNISKLGDIFNFPKIRESCVYLLAQDTLKDYREENSEVWDQLPKEDRKAISGALPAIAKRFVEEYVSKNKQN</sequence>
<dbReference type="VEuPathDB" id="AmoebaDB:NAEGRDRAFT_79944"/>
<dbReference type="OrthoDB" id="6142248at2759"/>
<dbReference type="Gene3D" id="3.30.470.30">
    <property type="entry name" value="DNA ligase/mRNA capping enzyme"/>
    <property type="match status" value="1"/>
</dbReference>
<dbReference type="KEGG" id="ngr:NAEGRDRAFT_79944"/>
<dbReference type="GeneID" id="8856598"/>
<dbReference type="InterPro" id="IPR021122">
    <property type="entry name" value="RNA_ligase_dom_REL/Rnl2"/>
</dbReference>
<dbReference type="InParanoid" id="D2VHE3"/>
<dbReference type="OMA" id="KCTAFQE"/>
<gene>
    <name evidence="3" type="ORF">NAEGRDRAFT_79944</name>
</gene>
<evidence type="ECO:0000259" key="2">
    <source>
        <dbReference type="Pfam" id="PF18043"/>
    </source>
</evidence>
<dbReference type="eggNOG" id="ENOG502QV9S">
    <property type="taxonomic scope" value="Eukaryota"/>
</dbReference>
<feature type="domain" description="RNA ligase 2 C-terminal" evidence="2">
    <location>
        <begin position="287"/>
        <end position="367"/>
    </location>
</feature>
<dbReference type="Proteomes" id="UP000006671">
    <property type="component" value="Unassembled WGS sequence"/>
</dbReference>
<reference evidence="3 4" key="1">
    <citation type="journal article" date="2010" name="Cell">
        <title>The genome of Naegleria gruberi illuminates early eukaryotic versatility.</title>
        <authorList>
            <person name="Fritz-Laylin L.K."/>
            <person name="Prochnik S.E."/>
            <person name="Ginger M.L."/>
            <person name="Dacks J.B."/>
            <person name="Carpenter M.L."/>
            <person name="Field M.C."/>
            <person name="Kuo A."/>
            <person name="Paredez A."/>
            <person name="Chapman J."/>
            <person name="Pham J."/>
            <person name="Shu S."/>
            <person name="Neupane R."/>
            <person name="Cipriano M."/>
            <person name="Mancuso J."/>
            <person name="Tu H."/>
            <person name="Salamov A."/>
            <person name="Lindquist E."/>
            <person name="Shapiro H."/>
            <person name="Lucas S."/>
            <person name="Grigoriev I.V."/>
            <person name="Cande W.Z."/>
            <person name="Fulton C."/>
            <person name="Rokhsar D.S."/>
            <person name="Dawson S.C."/>
        </authorList>
    </citation>
    <scope>NUCLEOTIDE SEQUENCE [LARGE SCALE GENOMIC DNA]</scope>
    <source>
        <strain evidence="3 4">NEG-M</strain>
    </source>
</reference>
<dbReference type="AlphaFoldDB" id="D2VHE3"/>
<dbReference type="Pfam" id="PF18043">
    <property type="entry name" value="T4_Rnl2_C"/>
    <property type="match status" value="1"/>
</dbReference>
<dbReference type="GO" id="GO:0016874">
    <property type="term" value="F:ligase activity"/>
    <property type="evidence" value="ECO:0007669"/>
    <property type="project" value="UniProtKB-KW"/>
</dbReference>
<keyword evidence="3" id="KW-0436">Ligase</keyword>
<accession>D2VHE3</accession>